<feature type="region of interest" description="Disordered" evidence="7">
    <location>
        <begin position="254"/>
        <end position="353"/>
    </location>
</feature>
<dbReference type="RefSeq" id="WP_340541402.1">
    <property type="nucleotide sequence ID" value="NZ_JBBLXS010000089.1"/>
</dbReference>
<evidence type="ECO:0000256" key="1">
    <source>
        <dbReference type="ARBA" id="ARBA00004141"/>
    </source>
</evidence>
<dbReference type="Pfam" id="PF01384">
    <property type="entry name" value="PHO4"/>
    <property type="match status" value="1"/>
</dbReference>
<keyword evidence="4 6" id="KW-1133">Transmembrane helix</keyword>
<keyword evidence="5 6" id="KW-0472">Membrane</keyword>
<feature type="transmembrane region" description="Helical" evidence="6">
    <location>
        <begin position="503"/>
        <end position="527"/>
    </location>
</feature>
<evidence type="ECO:0000256" key="7">
    <source>
        <dbReference type="SAM" id="MobiDB-lite"/>
    </source>
</evidence>
<accession>A0ABU8YL22</accession>
<organism evidence="8 9">
    <name type="scientific">Microcoleus anatoxicus PTRS2</name>
    <dbReference type="NCBI Taxonomy" id="2705321"/>
    <lineage>
        <taxon>Bacteria</taxon>
        <taxon>Bacillati</taxon>
        <taxon>Cyanobacteriota</taxon>
        <taxon>Cyanophyceae</taxon>
        <taxon>Oscillatoriophycideae</taxon>
        <taxon>Oscillatoriales</taxon>
        <taxon>Microcoleaceae</taxon>
        <taxon>Microcoleus</taxon>
        <taxon>Microcoleus anatoxicus</taxon>
    </lineage>
</organism>
<dbReference type="PANTHER" id="PTHR11101:SF80">
    <property type="entry name" value="PHOSPHATE TRANSPORTER"/>
    <property type="match status" value="1"/>
</dbReference>
<feature type="transmembrane region" description="Helical" evidence="6">
    <location>
        <begin position="119"/>
        <end position="137"/>
    </location>
</feature>
<keyword evidence="6" id="KW-0592">Phosphate transport</keyword>
<evidence type="ECO:0000256" key="2">
    <source>
        <dbReference type="ARBA" id="ARBA00022448"/>
    </source>
</evidence>
<feature type="compositionally biased region" description="Polar residues" evidence="7">
    <location>
        <begin position="254"/>
        <end position="264"/>
    </location>
</feature>
<evidence type="ECO:0000256" key="3">
    <source>
        <dbReference type="ARBA" id="ARBA00022692"/>
    </source>
</evidence>
<comment type="subcellular location">
    <subcellularLocation>
        <location evidence="1 6">Membrane</location>
        <topology evidence="1 6">Multi-pass membrane protein</topology>
    </subcellularLocation>
</comment>
<feature type="transmembrane region" description="Helical" evidence="6">
    <location>
        <begin position="49"/>
        <end position="68"/>
    </location>
</feature>
<feature type="transmembrane region" description="Helical" evidence="6">
    <location>
        <begin position="149"/>
        <end position="167"/>
    </location>
</feature>
<evidence type="ECO:0000256" key="4">
    <source>
        <dbReference type="ARBA" id="ARBA00022989"/>
    </source>
</evidence>
<evidence type="ECO:0000313" key="8">
    <source>
        <dbReference type="EMBL" id="MEK0185032.1"/>
    </source>
</evidence>
<dbReference type="PANTHER" id="PTHR11101">
    <property type="entry name" value="PHOSPHATE TRANSPORTER"/>
    <property type="match status" value="1"/>
</dbReference>
<comment type="caution">
    <text evidence="8">The sequence shown here is derived from an EMBL/GenBank/DDBJ whole genome shotgun (WGS) entry which is preliminary data.</text>
</comment>
<proteinExistence type="inferred from homology"/>
<feature type="compositionally biased region" description="Gly residues" evidence="7">
    <location>
        <begin position="310"/>
        <end position="342"/>
    </location>
</feature>
<gene>
    <name evidence="8" type="ORF">WMG39_09185</name>
</gene>
<name>A0ABU8YL22_9CYAN</name>
<feature type="transmembrane region" description="Helical" evidence="6">
    <location>
        <begin position="187"/>
        <end position="210"/>
    </location>
</feature>
<keyword evidence="9" id="KW-1185">Reference proteome</keyword>
<evidence type="ECO:0000256" key="5">
    <source>
        <dbReference type="ARBA" id="ARBA00023136"/>
    </source>
</evidence>
<keyword evidence="3 6" id="KW-0812">Transmembrane</keyword>
<feature type="transmembrane region" description="Helical" evidence="6">
    <location>
        <begin position="6"/>
        <end position="28"/>
    </location>
</feature>
<evidence type="ECO:0000256" key="6">
    <source>
        <dbReference type="RuleBase" id="RU363058"/>
    </source>
</evidence>
<feature type="transmembrane region" description="Helical" evidence="6">
    <location>
        <begin position="413"/>
        <end position="434"/>
    </location>
</feature>
<keyword evidence="2 6" id="KW-0813">Transport</keyword>
<protein>
    <recommendedName>
        <fullName evidence="6">Phosphate transporter</fullName>
    </recommendedName>
</protein>
<feature type="transmembrane region" description="Helical" evidence="6">
    <location>
        <begin position="88"/>
        <end position="107"/>
    </location>
</feature>
<comment type="similarity">
    <text evidence="6">Belongs to the inorganic phosphate transporter (PiT) (TC 2.A.20) family.</text>
</comment>
<sequence>MLNISVGEIIPLLAIAALALYVAANLGANDVANSMGTSVGSKALTLKQAIIVAGILEFTGAVLFGKGVSETLATGVVNAEVFAKEPQVFLIGMVSVLAACGLWLQIATRMGLPVSSSHAVVGAIAGFSWVAAGLGAVDWQTIGTISLTWLATPFASGALAAIFYSLVKYSMLDRPDPLERMREWIPWLSTAMLSIFGIIVLPSVVDVAFVQTGILAQIHHRFGWNLPVQDVTIGLGAIATMVLTQNSWQKLASAGTNVEGNQEGTPPYPPLGGNQEGTPVGGKQEGTPVGGKQEGTPPYPPLGGKQEGTPVGGKQEGSPVGGKQEGTPVGGKQEGTPVGGKQEGTPPYPPLGGKQEGTPLSLSPIEQQMARFQALSACFVAFAHGSNDVGNAVAPLAAIVYIRRTGSFPLNDFSVPLWILVLGGVGIVIGLALWGENVIATVGEGIIQLQPSGGFCAELATAATVLLASRLGLPVSTSHALVGAVVGVGLVKGWKSVRWNTLLSIGSAWLVTIPIAAGLAAAIFSIARSINRF</sequence>
<feature type="compositionally biased region" description="Gly residues" evidence="7">
    <location>
        <begin position="279"/>
        <end position="293"/>
    </location>
</feature>
<evidence type="ECO:0000313" key="9">
    <source>
        <dbReference type="Proteomes" id="UP001384579"/>
    </source>
</evidence>
<dbReference type="Proteomes" id="UP001384579">
    <property type="component" value="Unassembled WGS sequence"/>
</dbReference>
<dbReference type="InterPro" id="IPR001204">
    <property type="entry name" value="Phos_transporter"/>
</dbReference>
<dbReference type="EMBL" id="JBBLXS010000089">
    <property type="protein sequence ID" value="MEK0185032.1"/>
    <property type="molecule type" value="Genomic_DNA"/>
</dbReference>
<reference evidence="8 9" key="1">
    <citation type="journal article" date="2020" name="Harmful Algae">
        <title>Molecular and morphological characterization of a novel dihydroanatoxin-a producing Microcoleus species (cyanobacteria) from the Russian River, California, USA.</title>
        <authorList>
            <person name="Conklin K.Y."/>
            <person name="Stancheva R."/>
            <person name="Otten T.G."/>
            <person name="Fadness R."/>
            <person name="Boyer G.L."/>
            <person name="Read B."/>
            <person name="Zhang X."/>
            <person name="Sheath R.G."/>
        </authorList>
    </citation>
    <scope>NUCLEOTIDE SEQUENCE [LARGE SCALE GENOMIC DNA]</scope>
    <source>
        <strain evidence="8 9">PTRS2</strain>
    </source>
</reference>